<dbReference type="InterPro" id="IPR000524">
    <property type="entry name" value="Tscrpt_reg_HTH_GntR"/>
</dbReference>
<dbReference type="CDD" id="cd00609">
    <property type="entry name" value="AAT_like"/>
    <property type="match status" value="1"/>
</dbReference>
<dbReference type="Gene3D" id="3.90.1150.10">
    <property type="entry name" value="Aspartate Aminotransferase, domain 1"/>
    <property type="match status" value="1"/>
</dbReference>
<dbReference type="SMART" id="SM00345">
    <property type="entry name" value="HTH_GNTR"/>
    <property type="match status" value="1"/>
</dbReference>
<keyword evidence="4 7" id="KW-0238">DNA-binding</keyword>
<keyword evidence="5" id="KW-0804">Transcription</keyword>
<feature type="domain" description="HTH gntR-type" evidence="6">
    <location>
        <begin position="16"/>
        <end position="84"/>
    </location>
</feature>
<keyword evidence="8" id="KW-1185">Reference proteome</keyword>
<dbReference type="GO" id="GO:0003677">
    <property type="term" value="F:DNA binding"/>
    <property type="evidence" value="ECO:0007669"/>
    <property type="project" value="UniProtKB-KW"/>
</dbReference>
<dbReference type="InterPro" id="IPR051446">
    <property type="entry name" value="HTH_trans_reg/aminotransferase"/>
</dbReference>
<keyword evidence="3" id="KW-0805">Transcription regulation</keyword>
<dbReference type="AlphaFoldDB" id="A0A1H1ZYS4"/>
<dbReference type="InterPro" id="IPR015421">
    <property type="entry name" value="PyrdxlP-dep_Trfase_major"/>
</dbReference>
<organism evidence="7 8">
    <name type="scientific">Microlunatus soli</name>
    <dbReference type="NCBI Taxonomy" id="630515"/>
    <lineage>
        <taxon>Bacteria</taxon>
        <taxon>Bacillati</taxon>
        <taxon>Actinomycetota</taxon>
        <taxon>Actinomycetes</taxon>
        <taxon>Propionibacteriales</taxon>
        <taxon>Propionibacteriaceae</taxon>
        <taxon>Microlunatus</taxon>
    </lineage>
</organism>
<proteinExistence type="inferred from homology"/>
<evidence type="ECO:0000259" key="6">
    <source>
        <dbReference type="PROSITE" id="PS50949"/>
    </source>
</evidence>
<dbReference type="CDD" id="cd07377">
    <property type="entry name" value="WHTH_GntR"/>
    <property type="match status" value="1"/>
</dbReference>
<evidence type="ECO:0000313" key="8">
    <source>
        <dbReference type="Proteomes" id="UP000199103"/>
    </source>
</evidence>
<dbReference type="SUPFAM" id="SSF46785">
    <property type="entry name" value="Winged helix' DNA-binding domain"/>
    <property type="match status" value="1"/>
</dbReference>
<reference evidence="7 8" key="1">
    <citation type="submission" date="2016-10" db="EMBL/GenBank/DDBJ databases">
        <authorList>
            <person name="de Groot N.N."/>
        </authorList>
    </citation>
    <scope>NUCLEOTIDE SEQUENCE [LARGE SCALE GENOMIC DNA]</scope>
    <source>
        <strain evidence="7 8">DSM 21800</strain>
    </source>
</reference>
<evidence type="ECO:0000313" key="7">
    <source>
        <dbReference type="EMBL" id="SDT38396.1"/>
    </source>
</evidence>
<name>A0A1H1ZYS4_9ACTN</name>
<dbReference type="InterPro" id="IPR015424">
    <property type="entry name" value="PyrdxlP-dep_Trfase"/>
</dbReference>
<evidence type="ECO:0000256" key="5">
    <source>
        <dbReference type="ARBA" id="ARBA00023163"/>
    </source>
</evidence>
<dbReference type="Proteomes" id="UP000199103">
    <property type="component" value="Chromosome I"/>
</dbReference>
<dbReference type="RefSeq" id="WP_172836237.1">
    <property type="nucleotide sequence ID" value="NZ_LT629772.1"/>
</dbReference>
<evidence type="ECO:0000256" key="2">
    <source>
        <dbReference type="ARBA" id="ARBA00022898"/>
    </source>
</evidence>
<comment type="similarity">
    <text evidence="1">In the C-terminal section; belongs to the class-I pyridoxal-phosphate-dependent aminotransferase family.</text>
</comment>
<dbReference type="PROSITE" id="PS50949">
    <property type="entry name" value="HTH_GNTR"/>
    <property type="match status" value="1"/>
</dbReference>
<keyword evidence="2" id="KW-0663">Pyridoxal phosphate</keyword>
<dbReference type="InterPro" id="IPR036390">
    <property type="entry name" value="WH_DNA-bd_sf"/>
</dbReference>
<gene>
    <name evidence="7" type="ORF">SAMN04489812_5524</name>
</gene>
<dbReference type="GO" id="GO:0003700">
    <property type="term" value="F:DNA-binding transcription factor activity"/>
    <property type="evidence" value="ECO:0007669"/>
    <property type="project" value="InterPro"/>
</dbReference>
<accession>A0A1H1ZYS4</accession>
<dbReference type="GO" id="GO:0030170">
    <property type="term" value="F:pyridoxal phosphate binding"/>
    <property type="evidence" value="ECO:0007669"/>
    <property type="project" value="InterPro"/>
</dbReference>
<dbReference type="InterPro" id="IPR004839">
    <property type="entry name" value="Aminotransferase_I/II_large"/>
</dbReference>
<dbReference type="Gene3D" id="1.10.10.10">
    <property type="entry name" value="Winged helix-like DNA-binding domain superfamily/Winged helix DNA-binding domain"/>
    <property type="match status" value="1"/>
</dbReference>
<dbReference type="STRING" id="630515.SAMN04489812_5524"/>
<evidence type="ECO:0000256" key="4">
    <source>
        <dbReference type="ARBA" id="ARBA00023125"/>
    </source>
</evidence>
<dbReference type="InterPro" id="IPR036388">
    <property type="entry name" value="WH-like_DNA-bd_sf"/>
</dbReference>
<evidence type="ECO:0000256" key="3">
    <source>
        <dbReference type="ARBA" id="ARBA00023015"/>
    </source>
</evidence>
<sequence>MNEAIGTDWLAERLPSPTAKDLAADLGQLIKHGEIPPGARLPPVRDLAAVLGVSPATVSSAWQRLRARDVLVGGGRSGMQVAGAPTTPRPVRYQSEGDFGSGLRFDLKLSAPDPALLPDPMAVLATLPRPADLNDYTRTRIVETLDRAARAEWPYPARSLMTANGGYEALMITLNTFIQPGDIVLVEDPSTARMLDIIDLTGARTVHLERDAEGILPSALRSALSARPTALVLQPSLHNALGVAMTAGRRDALAAVLAGTEMLIIEDDGFGPLVDGPIHTLSATAPEQSVYIRSYSKSHGPDLRLAILEGPAAVIDRISDYRQYGSAWSSRILQECLAAMLTSSEIRRGVQRAAATYDRRRAALESALRARGLDVPTVRGMNIWLPVVNERFAMVTLAAHGIAVMSGSRFGATAATDHIRISASTLRDAQTAEVADALTRAVAGPGKR</sequence>
<dbReference type="PANTHER" id="PTHR46577:SF1">
    <property type="entry name" value="HTH-TYPE TRANSCRIPTIONAL REGULATORY PROTEIN GABR"/>
    <property type="match status" value="1"/>
</dbReference>
<evidence type="ECO:0000256" key="1">
    <source>
        <dbReference type="ARBA" id="ARBA00005384"/>
    </source>
</evidence>
<dbReference type="Pfam" id="PF00392">
    <property type="entry name" value="GntR"/>
    <property type="match status" value="1"/>
</dbReference>
<dbReference type="GO" id="GO:0008483">
    <property type="term" value="F:transaminase activity"/>
    <property type="evidence" value="ECO:0007669"/>
    <property type="project" value="UniProtKB-KW"/>
</dbReference>
<keyword evidence="7" id="KW-0808">Transferase</keyword>
<keyword evidence="7" id="KW-0032">Aminotransferase</keyword>
<dbReference type="Pfam" id="PF00155">
    <property type="entry name" value="Aminotran_1_2"/>
    <property type="match status" value="1"/>
</dbReference>
<dbReference type="Gene3D" id="3.40.640.10">
    <property type="entry name" value="Type I PLP-dependent aspartate aminotransferase-like (Major domain)"/>
    <property type="match status" value="1"/>
</dbReference>
<dbReference type="EMBL" id="LT629772">
    <property type="protein sequence ID" value="SDT38396.1"/>
    <property type="molecule type" value="Genomic_DNA"/>
</dbReference>
<dbReference type="SUPFAM" id="SSF53383">
    <property type="entry name" value="PLP-dependent transferases"/>
    <property type="match status" value="1"/>
</dbReference>
<dbReference type="PANTHER" id="PTHR46577">
    <property type="entry name" value="HTH-TYPE TRANSCRIPTIONAL REGULATORY PROTEIN GABR"/>
    <property type="match status" value="1"/>
</dbReference>
<dbReference type="InterPro" id="IPR015422">
    <property type="entry name" value="PyrdxlP-dep_Trfase_small"/>
</dbReference>
<protein>
    <submittedName>
        <fullName evidence="7">DNA-binding transcriptional regulator, MocR family, contains an aminotransferase domain</fullName>
    </submittedName>
</protein>